<dbReference type="SUPFAM" id="SSF50249">
    <property type="entry name" value="Nucleic acid-binding proteins"/>
    <property type="match status" value="1"/>
</dbReference>
<evidence type="ECO:0000313" key="4">
    <source>
        <dbReference type="Proteomes" id="UP000482155"/>
    </source>
</evidence>
<dbReference type="PANTHER" id="PTHR34075">
    <property type="entry name" value="BLR3430 PROTEIN"/>
    <property type="match status" value="1"/>
</dbReference>
<evidence type="ECO:0000259" key="2">
    <source>
        <dbReference type="Pfam" id="PF12172"/>
    </source>
</evidence>
<feature type="domain" description="ChsH2 C-terminal OB-fold" evidence="1">
    <location>
        <begin position="53"/>
        <end position="111"/>
    </location>
</feature>
<reference evidence="3 4" key="1">
    <citation type="submission" date="2020-02" db="EMBL/GenBank/DDBJ databases">
        <authorList>
            <person name="Kim M.K."/>
        </authorList>
    </citation>
    <scope>NUCLEOTIDE SEQUENCE [LARGE SCALE GENOMIC DNA]</scope>
    <source>
        <strain evidence="3 4">17J57-3</strain>
    </source>
</reference>
<dbReference type="Pfam" id="PF12172">
    <property type="entry name" value="zf-ChsH2"/>
    <property type="match status" value="1"/>
</dbReference>
<proteinExistence type="predicted"/>
<feature type="domain" description="ChsH2 rubredoxin-like zinc ribbon" evidence="2">
    <location>
        <begin position="19"/>
        <end position="52"/>
    </location>
</feature>
<keyword evidence="4" id="KW-1185">Reference proteome</keyword>
<dbReference type="PANTHER" id="PTHR34075:SF5">
    <property type="entry name" value="BLR3430 PROTEIN"/>
    <property type="match status" value="1"/>
</dbReference>
<keyword evidence="3" id="KW-0238">DNA-binding</keyword>
<dbReference type="InterPro" id="IPR052513">
    <property type="entry name" value="Thioester_dehydratase-like"/>
</dbReference>
<dbReference type="Pfam" id="PF01796">
    <property type="entry name" value="OB_ChsH2_C"/>
    <property type="match status" value="1"/>
</dbReference>
<dbReference type="RefSeq" id="WP_163968752.1">
    <property type="nucleotide sequence ID" value="NZ_JAAIVB010000085.1"/>
</dbReference>
<sequence>MENNTAEKTGVELVYQQQLDAGHFMIQRCGGCTAHVFYPRQLCPHCGSAALEWVAPSGMGTVHAVTTVRRKPDAGGDYNVSLIDLDEGVRMMSRVERSGAVAIGDRVRASVRVSGGKGMVLFVPASGEGERQ</sequence>
<dbReference type="EMBL" id="JAAIVB010000085">
    <property type="protein sequence ID" value="NEX64832.1"/>
    <property type="molecule type" value="Genomic_DNA"/>
</dbReference>
<dbReference type="InterPro" id="IPR012340">
    <property type="entry name" value="NA-bd_OB-fold"/>
</dbReference>
<protein>
    <submittedName>
        <fullName evidence="3">DNA-binding protein</fullName>
    </submittedName>
</protein>
<dbReference type="GO" id="GO:0003677">
    <property type="term" value="F:DNA binding"/>
    <property type="evidence" value="ECO:0007669"/>
    <property type="project" value="UniProtKB-KW"/>
</dbReference>
<dbReference type="Proteomes" id="UP000482155">
    <property type="component" value="Unassembled WGS sequence"/>
</dbReference>
<evidence type="ECO:0000259" key="1">
    <source>
        <dbReference type="Pfam" id="PF01796"/>
    </source>
</evidence>
<organism evidence="3 4">
    <name type="scientific">Noviherbaspirillum galbum</name>
    <dbReference type="NCBI Taxonomy" id="2709383"/>
    <lineage>
        <taxon>Bacteria</taxon>
        <taxon>Pseudomonadati</taxon>
        <taxon>Pseudomonadota</taxon>
        <taxon>Betaproteobacteria</taxon>
        <taxon>Burkholderiales</taxon>
        <taxon>Oxalobacteraceae</taxon>
        <taxon>Noviherbaspirillum</taxon>
    </lineage>
</organism>
<name>A0A6B3SZK7_9BURK</name>
<evidence type="ECO:0000313" key="3">
    <source>
        <dbReference type="EMBL" id="NEX64832.1"/>
    </source>
</evidence>
<dbReference type="InterPro" id="IPR002878">
    <property type="entry name" value="ChsH2_C"/>
</dbReference>
<comment type="caution">
    <text evidence="3">The sequence shown here is derived from an EMBL/GenBank/DDBJ whole genome shotgun (WGS) entry which is preliminary data.</text>
</comment>
<dbReference type="Gene3D" id="6.10.30.10">
    <property type="match status" value="1"/>
</dbReference>
<dbReference type="InterPro" id="IPR022002">
    <property type="entry name" value="ChsH2_Znr"/>
</dbReference>
<accession>A0A6B3SZK7</accession>
<dbReference type="AlphaFoldDB" id="A0A6B3SZK7"/>
<gene>
    <name evidence="3" type="ORF">G3574_27440</name>
</gene>